<organism evidence="1 2">
    <name type="scientific">Botrimarina colliarenosi</name>
    <dbReference type="NCBI Taxonomy" id="2528001"/>
    <lineage>
        <taxon>Bacteria</taxon>
        <taxon>Pseudomonadati</taxon>
        <taxon>Planctomycetota</taxon>
        <taxon>Planctomycetia</taxon>
        <taxon>Pirellulales</taxon>
        <taxon>Lacipirellulaceae</taxon>
        <taxon>Botrimarina</taxon>
    </lineage>
</organism>
<sequence length="72" mass="8449">MREGLGGSPPRPFFVRYASAESCEQTQLWQVFVGDRRVVNARYGRTRDADPWPSFRFSTRKKKSIRKTLLKK</sequence>
<evidence type="ECO:0000313" key="1">
    <source>
        <dbReference type="EMBL" id="TWT96165.1"/>
    </source>
</evidence>
<evidence type="ECO:0000313" key="2">
    <source>
        <dbReference type="Proteomes" id="UP000317421"/>
    </source>
</evidence>
<gene>
    <name evidence="1" type="ORF">Pla108_32520</name>
</gene>
<comment type="caution">
    <text evidence="1">The sequence shown here is derived from an EMBL/GenBank/DDBJ whole genome shotgun (WGS) entry which is preliminary data.</text>
</comment>
<proteinExistence type="predicted"/>
<keyword evidence="2" id="KW-1185">Reference proteome</keyword>
<name>A0A5C6AAE4_9BACT</name>
<accession>A0A5C6AAE4</accession>
<protein>
    <submittedName>
        <fullName evidence="1">Uncharacterized protein</fullName>
    </submittedName>
</protein>
<dbReference type="EMBL" id="SJPR01000004">
    <property type="protein sequence ID" value="TWT96165.1"/>
    <property type="molecule type" value="Genomic_DNA"/>
</dbReference>
<dbReference type="Proteomes" id="UP000317421">
    <property type="component" value="Unassembled WGS sequence"/>
</dbReference>
<dbReference type="AlphaFoldDB" id="A0A5C6AAE4"/>
<reference evidence="1 2" key="1">
    <citation type="submission" date="2019-02" db="EMBL/GenBank/DDBJ databases">
        <title>Deep-cultivation of Planctomycetes and their phenomic and genomic characterization uncovers novel biology.</title>
        <authorList>
            <person name="Wiegand S."/>
            <person name="Jogler M."/>
            <person name="Boedeker C."/>
            <person name="Pinto D."/>
            <person name="Vollmers J."/>
            <person name="Rivas-Marin E."/>
            <person name="Kohn T."/>
            <person name="Peeters S.H."/>
            <person name="Heuer A."/>
            <person name="Rast P."/>
            <person name="Oberbeckmann S."/>
            <person name="Bunk B."/>
            <person name="Jeske O."/>
            <person name="Meyerdierks A."/>
            <person name="Storesund J.E."/>
            <person name="Kallscheuer N."/>
            <person name="Luecker S."/>
            <person name="Lage O.M."/>
            <person name="Pohl T."/>
            <person name="Merkel B.J."/>
            <person name="Hornburger P."/>
            <person name="Mueller R.-W."/>
            <person name="Bruemmer F."/>
            <person name="Labrenz M."/>
            <person name="Spormann A.M."/>
            <person name="Op Den Camp H."/>
            <person name="Overmann J."/>
            <person name="Amann R."/>
            <person name="Jetten M.S.M."/>
            <person name="Mascher T."/>
            <person name="Medema M.H."/>
            <person name="Devos D.P."/>
            <person name="Kaster A.-K."/>
            <person name="Ovreas L."/>
            <person name="Rohde M."/>
            <person name="Galperin M.Y."/>
            <person name="Jogler C."/>
        </authorList>
    </citation>
    <scope>NUCLEOTIDE SEQUENCE [LARGE SCALE GENOMIC DNA]</scope>
    <source>
        <strain evidence="1 2">Pla108</strain>
    </source>
</reference>